<dbReference type="Proteomes" id="UP000273022">
    <property type="component" value="Unassembled WGS sequence"/>
</dbReference>
<dbReference type="SUPFAM" id="SSF110296">
    <property type="entry name" value="Oligoxyloglucan reducing end-specific cellobiohydrolase"/>
    <property type="match status" value="1"/>
</dbReference>
<evidence type="ECO:0000313" key="1">
    <source>
        <dbReference type="EMBL" id="RJY18193.1"/>
    </source>
</evidence>
<gene>
    <name evidence="1" type="ORF">D5R81_06365</name>
</gene>
<protein>
    <recommendedName>
        <fullName evidence="3">Exo-alpha-sialidase</fullName>
    </recommendedName>
</protein>
<sequence>MRCIKSNFILSSFIWLVITNFSFASEQMKESYYLDLTPIKAFSNKNYISIIKSSDPNILLATNGSTLYRSYDRAETWKDIKWVTNHGWWQQIVSSPKDSHEFAAVNNDRLLKSFDDGEHWEQVKTSCPLVIKDKQNHKITSIISYLGKRNRLAFNSHSNGEGLFLSEDGGLTCHETNLKGNYWQITSSEGSNHIFAINSWDGVMARSDNGGELWRTLNFKGAGVPLMLAFPFKRYHLNNAIYFTMINRDFKYGNSSLISSYDGGETWSRLKTDSVQPLTIFPFHSYLSSLGFIAWDVKSNFHVLKKVRGKEEFKKMPLKFISESGEPVSLTNFRGFRFTAINTQHTEGILLLVLHDNPDAIDGNGYHYFKYRLRRSVT</sequence>
<accession>A0A3A6TYZ8</accession>
<keyword evidence="2" id="KW-1185">Reference proteome</keyword>
<evidence type="ECO:0008006" key="3">
    <source>
        <dbReference type="Google" id="ProtNLM"/>
    </source>
</evidence>
<dbReference type="InterPro" id="IPR015943">
    <property type="entry name" value="WD40/YVTN_repeat-like_dom_sf"/>
</dbReference>
<evidence type="ECO:0000313" key="2">
    <source>
        <dbReference type="Proteomes" id="UP000273022"/>
    </source>
</evidence>
<dbReference type="EMBL" id="QYYH01000029">
    <property type="protein sequence ID" value="RJY18193.1"/>
    <property type="molecule type" value="Genomic_DNA"/>
</dbReference>
<proteinExistence type="predicted"/>
<name>A0A3A6TYZ8_9GAMM</name>
<dbReference type="Gene3D" id="2.130.10.10">
    <property type="entry name" value="YVTN repeat-like/Quinoprotein amine dehydrogenase"/>
    <property type="match status" value="1"/>
</dbReference>
<comment type="caution">
    <text evidence="1">The sequence shown here is derived from an EMBL/GenBank/DDBJ whole genome shotgun (WGS) entry which is preliminary data.</text>
</comment>
<reference evidence="1 2" key="1">
    <citation type="submission" date="2018-09" db="EMBL/GenBank/DDBJ databases">
        <title>Phylogeny of the Shewanellaceae, and recommendation for two new genera, Pseudoshewanella and Parashewanella.</title>
        <authorList>
            <person name="Wang G."/>
        </authorList>
    </citation>
    <scope>NUCLEOTIDE SEQUENCE [LARGE SCALE GENOMIC DNA]</scope>
    <source>
        <strain evidence="1 2">KCTC 22492</strain>
    </source>
</reference>
<organism evidence="1 2">
    <name type="scientific">Parashewanella spongiae</name>
    <dbReference type="NCBI Taxonomy" id="342950"/>
    <lineage>
        <taxon>Bacteria</taxon>
        <taxon>Pseudomonadati</taxon>
        <taxon>Pseudomonadota</taxon>
        <taxon>Gammaproteobacteria</taxon>
        <taxon>Alteromonadales</taxon>
        <taxon>Shewanellaceae</taxon>
        <taxon>Parashewanella</taxon>
    </lineage>
</organism>
<dbReference type="AlphaFoldDB" id="A0A3A6TYZ8"/>